<organism evidence="1">
    <name type="scientific">Siphoviridae sp. ctZ0X1</name>
    <dbReference type="NCBI Taxonomy" id="2825554"/>
    <lineage>
        <taxon>Viruses</taxon>
        <taxon>Duplodnaviria</taxon>
        <taxon>Heunggongvirae</taxon>
        <taxon>Uroviricota</taxon>
        <taxon>Caudoviricetes</taxon>
    </lineage>
</organism>
<accession>A0A8S5QCI7</accession>
<evidence type="ECO:0000313" key="1">
    <source>
        <dbReference type="EMBL" id="DAE17006.1"/>
    </source>
</evidence>
<protein>
    <submittedName>
        <fullName evidence="1">Uncharacterized protein</fullName>
    </submittedName>
</protein>
<name>A0A8S5QCI7_9CAUD</name>
<dbReference type="EMBL" id="BK015634">
    <property type="protein sequence ID" value="DAE17006.1"/>
    <property type="molecule type" value="Genomic_DNA"/>
</dbReference>
<proteinExistence type="predicted"/>
<reference evidence="1" key="1">
    <citation type="journal article" date="2021" name="Proc. Natl. Acad. Sci. U.S.A.">
        <title>A Catalog of Tens of Thousands of Viruses from Human Metagenomes Reveals Hidden Associations with Chronic Diseases.</title>
        <authorList>
            <person name="Tisza M.J."/>
            <person name="Buck C.B."/>
        </authorList>
    </citation>
    <scope>NUCLEOTIDE SEQUENCE</scope>
    <source>
        <strain evidence="1">CtZ0X1</strain>
    </source>
</reference>
<sequence length="80" mass="9139">MGRQKKYPMPNGAVYSDVKSDDQRRKVRIKFSNQTEVNLFLDWAKQNGIEARQYVSGENEVHAYGVGYNGAENAIVVMRD</sequence>